<accession>A0A2L0EN41</accession>
<sequence>MYGSEGASGYVIPRYRAAGDAPWYHVLHGNIPGHQIDFMYCPEVPQGPLTTTHFSHLARLMKYIEPQTGATHAFAIGNLSRDDTQHEPGHGAVGVIFGFRIGGTLDHAGRGNPPFAHGIVAVDRDLGYTSLLEAAATFYRHVMNATEVNSSAGMFYREYVGAVREAPERVAHVLERYVEEFRDLPYQRQSSATWDWVADEGAQPKRVVIVHKHDEPFGAIAHAATKIATVLYRSNIKWTSITTGREADIPGGVSVRFVRERDVTMEERHGLLIRLDEVAEDEAEIARMFGARPQGEQEEKPQFGGGWRERFAAQQAGGASPLSQTFGGGAPARAPVPPERPRATTPSSPPSQRSAGWGDVHAPGMAGGARREAGLGAAAGMAGAAAQQVGPKGTLVIDTEKLLGPGAAPGRAPVGAGQVAPASTPAHAVLPAQAAQARSEMADEIPVIVEKPASSRKWVWAIVGLGCASLAALAAVWALGMYPVRLGQGGAAGPAPSGAASPAEVSTAPPASSAPAAISAAAAQKQEPAATPPEPTQQNQEAGEEQPAQVERGKTSGTAGASTAKPPPRRRPGNKPPPSRGSSATLPEEKIEF</sequence>
<feature type="region of interest" description="Disordered" evidence="1">
    <location>
        <begin position="313"/>
        <end position="368"/>
    </location>
</feature>
<dbReference type="AlphaFoldDB" id="A0A2L0EN41"/>
<evidence type="ECO:0000256" key="2">
    <source>
        <dbReference type="SAM" id="Phobius"/>
    </source>
</evidence>
<dbReference type="RefSeq" id="WP_104978481.1">
    <property type="nucleotide sequence ID" value="NZ_CP012673.1"/>
</dbReference>
<protein>
    <submittedName>
        <fullName evidence="3">Uncharacterized protein</fullName>
    </submittedName>
</protein>
<reference evidence="3 4" key="1">
    <citation type="submission" date="2015-09" db="EMBL/GenBank/DDBJ databases">
        <title>Sorangium comparison.</title>
        <authorList>
            <person name="Zaburannyi N."/>
            <person name="Bunk B."/>
            <person name="Overmann J."/>
            <person name="Mueller R."/>
        </authorList>
    </citation>
    <scope>NUCLEOTIDE SEQUENCE [LARGE SCALE GENOMIC DNA]</scope>
    <source>
        <strain evidence="3 4">So ce26</strain>
    </source>
</reference>
<feature type="compositionally biased region" description="Low complexity" evidence="1">
    <location>
        <begin position="493"/>
        <end position="529"/>
    </location>
</feature>
<feature type="region of interest" description="Disordered" evidence="1">
    <location>
        <begin position="490"/>
        <end position="593"/>
    </location>
</feature>
<organism evidence="3 4">
    <name type="scientific">Sorangium cellulosum</name>
    <name type="common">Polyangium cellulosum</name>
    <dbReference type="NCBI Taxonomy" id="56"/>
    <lineage>
        <taxon>Bacteria</taxon>
        <taxon>Pseudomonadati</taxon>
        <taxon>Myxococcota</taxon>
        <taxon>Polyangia</taxon>
        <taxon>Polyangiales</taxon>
        <taxon>Polyangiaceae</taxon>
        <taxon>Sorangium</taxon>
    </lineage>
</organism>
<feature type="transmembrane region" description="Helical" evidence="2">
    <location>
        <begin position="458"/>
        <end position="479"/>
    </location>
</feature>
<evidence type="ECO:0000256" key="1">
    <source>
        <dbReference type="SAM" id="MobiDB-lite"/>
    </source>
</evidence>
<gene>
    <name evidence="3" type="ORF">SOCE26_021240</name>
</gene>
<proteinExistence type="predicted"/>
<feature type="compositionally biased region" description="Low complexity" evidence="1">
    <location>
        <begin position="343"/>
        <end position="355"/>
    </location>
</feature>
<dbReference type="OrthoDB" id="5497985at2"/>
<dbReference type="Proteomes" id="UP000238348">
    <property type="component" value="Chromosome"/>
</dbReference>
<dbReference type="EMBL" id="CP012673">
    <property type="protein sequence ID" value="AUX40723.1"/>
    <property type="molecule type" value="Genomic_DNA"/>
</dbReference>
<evidence type="ECO:0000313" key="3">
    <source>
        <dbReference type="EMBL" id="AUX40723.1"/>
    </source>
</evidence>
<keyword evidence="2" id="KW-1133">Transmembrane helix</keyword>
<keyword evidence="2" id="KW-0812">Transmembrane</keyword>
<keyword evidence="2" id="KW-0472">Membrane</keyword>
<evidence type="ECO:0000313" key="4">
    <source>
        <dbReference type="Proteomes" id="UP000238348"/>
    </source>
</evidence>
<name>A0A2L0EN41_SORCE</name>